<dbReference type="InterPro" id="IPR020846">
    <property type="entry name" value="MFS_dom"/>
</dbReference>
<gene>
    <name evidence="7" type="ORF">J2S62_002533</name>
</gene>
<dbReference type="Pfam" id="PF07690">
    <property type="entry name" value="MFS_1"/>
    <property type="match status" value="1"/>
</dbReference>
<keyword evidence="4 5" id="KW-0472">Membrane</keyword>
<organism evidence="7 8">
    <name type="scientific">Enteractinococcus fodinae</name>
    <dbReference type="NCBI Taxonomy" id="684663"/>
    <lineage>
        <taxon>Bacteria</taxon>
        <taxon>Bacillati</taxon>
        <taxon>Actinomycetota</taxon>
        <taxon>Actinomycetes</taxon>
        <taxon>Micrococcales</taxon>
        <taxon>Micrococcaceae</taxon>
    </lineage>
</organism>
<evidence type="ECO:0000313" key="7">
    <source>
        <dbReference type="EMBL" id="MDR7348276.1"/>
    </source>
</evidence>
<comment type="caution">
    <text evidence="7">The sequence shown here is derived from an EMBL/GenBank/DDBJ whole genome shotgun (WGS) entry which is preliminary data.</text>
</comment>
<dbReference type="SUPFAM" id="SSF103473">
    <property type="entry name" value="MFS general substrate transporter"/>
    <property type="match status" value="1"/>
</dbReference>
<protein>
    <submittedName>
        <fullName evidence="7">CP family cyanate transporter-like MFS transporter</fullName>
    </submittedName>
</protein>
<evidence type="ECO:0000256" key="3">
    <source>
        <dbReference type="ARBA" id="ARBA00022989"/>
    </source>
</evidence>
<dbReference type="InterPro" id="IPR052524">
    <property type="entry name" value="MFS_Cyanate_Porter"/>
</dbReference>
<feature type="domain" description="Major facilitator superfamily (MFS) profile" evidence="6">
    <location>
        <begin position="7"/>
        <end position="393"/>
    </location>
</feature>
<dbReference type="InterPro" id="IPR036259">
    <property type="entry name" value="MFS_trans_sf"/>
</dbReference>
<dbReference type="PROSITE" id="PS50850">
    <property type="entry name" value="MFS"/>
    <property type="match status" value="1"/>
</dbReference>
<dbReference type="PANTHER" id="PTHR23523">
    <property type="match status" value="1"/>
</dbReference>
<comment type="subcellular location">
    <subcellularLocation>
        <location evidence="1">Cell membrane</location>
        <topology evidence="1">Multi-pass membrane protein</topology>
    </subcellularLocation>
</comment>
<sequence>MTRTTRSAIIGMAAILVAGLSLRIPTISLGPLLPDLRSSTGYGETLLSLLTSIPLALTLVIAPMSPWLARRFGRNRIIIVALTTVTVGIVVRSLPHDVALFSGTVLLGVGIATGTVLIPAAIASATPVLRARLTGTYSMSLSLGPALALGLTVPIMRWTDLDWTGTLAVWAGCSLIAVVLWAIYARDRYRNPTPQTDSSPVPPQGVHRVLRDPSVWQIALYLGITSITFYATSTWLPTTLMMGGVSTAAAGSYTAIINIVAIPCAFLAPAIMSRGYAQWLAPLAPIGALIAVALLLTVGPSGVVMTVLLFGISQGLCLGVSYDQVVRYARSPDHAAAISAVTSASGVALAALGPLAYGFGLEVTASATASLTGLGAVVACQILLGLRTGRVVREPRL</sequence>
<name>A0ABU2B3T7_9MICC</name>
<evidence type="ECO:0000313" key="8">
    <source>
        <dbReference type="Proteomes" id="UP001183794"/>
    </source>
</evidence>
<evidence type="ECO:0000256" key="5">
    <source>
        <dbReference type="SAM" id="Phobius"/>
    </source>
</evidence>
<dbReference type="PANTHER" id="PTHR23523:SF2">
    <property type="entry name" value="2-NITROIMIDAZOLE TRANSPORTER"/>
    <property type="match status" value="1"/>
</dbReference>
<feature type="transmembrane region" description="Helical" evidence="5">
    <location>
        <begin position="303"/>
        <end position="322"/>
    </location>
</feature>
<evidence type="ECO:0000259" key="6">
    <source>
        <dbReference type="PROSITE" id="PS50850"/>
    </source>
</evidence>
<evidence type="ECO:0000256" key="4">
    <source>
        <dbReference type="ARBA" id="ARBA00023136"/>
    </source>
</evidence>
<feature type="transmembrane region" description="Helical" evidence="5">
    <location>
        <begin position="248"/>
        <end position="272"/>
    </location>
</feature>
<keyword evidence="2 5" id="KW-0812">Transmembrane</keyword>
<feature type="transmembrane region" description="Helical" evidence="5">
    <location>
        <begin position="77"/>
        <end position="94"/>
    </location>
</feature>
<accession>A0ABU2B3T7</accession>
<keyword evidence="8" id="KW-1185">Reference proteome</keyword>
<feature type="transmembrane region" description="Helical" evidence="5">
    <location>
        <begin position="100"/>
        <end position="123"/>
    </location>
</feature>
<dbReference type="Proteomes" id="UP001183794">
    <property type="component" value="Unassembled WGS sequence"/>
</dbReference>
<dbReference type="RefSeq" id="WP_310175310.1">
    <property type="nucleotide sequence ID" value="NZ_BAABHE010000002.1"/>
</dbReference>
<feature type="transmembrane region" description="Helical" evidence="5">
    <location>
        <begin position="363"/>
        <end position="386"/>
    </location>
</feature>
<feature type="transmembrane region" description="Helical" evidence="5">
    <location>
        <begin position="334"/>
        <end position="357"/>
    </location>
</feature>
<dbReference type="Gene3D" id="1.20.1250.20">
    <property type="entry name" value="MFS general substrate transporter like domains"/>
    <property type="match status" value="1"/>
</dbReference>
<feature type="transmembrane region" description="Helical" evidence="5">
    <location>
        <begin position="167"/>
        <end position="185"/>
    </location>
</feature>
<feature type="transmembrane region" description="Helical" evidence="5">
    <location>
        <begin position="279"/>
        <end position="297"/>
    </location>
</feature>
<dbReference type="EMBL" id="JAVDYJ010000001">
    <property type="protein sequence ID" value="MDR7348276.1"/>
    <property type="molecule type" value="Genomic_DNA"/>
</dbReference>
<keyword evidence="3 5" id="KW-1133">Transmembrane helix</keyword>
<feature type="transmembrane region" description="Helical" evidence="5">
    <location>
        <begin position="218"/>
        <end position="236"/>
    </location>
</feature>
<feature type="transmembrane region" description="Helical" evidence="5">
    <location>
        <begin position="135"/>
        <end position="155"/>
    </location>
</feature>
<reference evidence="7 8" key="1">
    <citation type="submission" date="2023-07" db="EMBL/GenBank/DDBJ databases">
        <title>Sequencing the genomes of 1000 actinobacteria strains.</title>
        <authorList>
            <person name="Klenk H.-P."/>
        </authorList>
    </citation>
    <scope>NUCLEOTIDE SEQUENCE [LARGE SCALE GENOMIC DNA]</scope>
    <source>
        <strain evidence="7 8">DSM 22966</strain>
    </source>
</reference>
<evidence type="ECO:0000256" key="1">
    <source>
        <dbReference type="ARBA" id="ARBA00004651"/>
    </source>
</evidence>
<evidence type="ECO:0000256" key="2">
    <source>
        <dbReference type="ARBA" id="ARBA00022692"/>
    </source>
</evidence>
<proteinExistence type="predicted"/>
<feature type="transmembrane region" description="Helical" evidence="5">
    <location>
        <begin position="47"/>
        <end position="65"/>
    </location>
</feature>
<dbReference type="InterPro" id="IPR011701">
    <property type="entry name" value="MFS"/>
</dbReference>